<dbReference type="PANTHER" id="PTHR15615">
    <property type="match status" value="1"/>
</dbReference>
<dbReference type="CDD" id="cd20557">
    <property type="entry name" value="CYCLIN_ScPCL1-like"/>
    <property type="match status" value="1"/>
</dbReference>
<dbReference type="GO" id="GO:0019901">
    <property type="term" value="F:protein kinase binding"/>
    <property type="evidence" value="ECO:0007669"/>
    <property type="project" value="InterPro"/>
</dbReference>
<dbReference type="GO" id="GO:0016538">
    <property type="term" value="F:cyclin-dependent protein serine/threonine kinase regulator activity"/>
    <property type="evidence" value="ECO:0007669"/>
    <property type="project" value="TreeGrafter"/>
</dbReference>
<dbReference type="InterPro" id="IPR036915">
    <property type="entry name" value="Cyclin-like_sf"/>
</dbReference>
<dbReference type="SUPFAM" id="SSF47954">
    <property type="entry name" value="Cyclin-like"/>
    <property type="match status" value="1"/>
</dbReference>
<dbReference type="OrthoDB" id="10250320at2759"/>
<keyword evidence="2" id="KW-1185">Reference proteome</keyword>
<reference evidence="1 2" key="1">
    <citation type="journal article" date="2019" name="Nat. Ecol. Evol.">
        <title>Megaphylogeny resolves global patterns of mushroom evolution.</title>
        <authorList>
            <person name="Varga T."/>
            <person name="Krizsan K."/>
            <person name="Foldi C."/>
            <person name="Dima B."/>
            <person name="Sanchez-Garcia M."/>
            <person name="Sanchez-Ramirez S."/>
            <person name="Szollosi G.J."/>
            <person name="Szarkandi J.G."/>
            <person name="Papp V."/>
            <person name="Albert L."/>
            <person name="Andreopoulos W."/>
            <person name="Angelini C."/>
            <person name="Antonin V."/>
            <person name="Barry K.W."/>
            <person name="Bougher N.L."/>
            <person name="Buchanan P."/>
            <person name="Buyck B."/>
            <person name="Bense V."/>
            <person name="Catcheside P."/>
            <person name="Chovatia M."/>
            <person name="Cooper J."/>
            <person name="Damon W."/>
            <person name="Desjardin D."/>
            <person name="Finy P."/>
            <person name="Geml J."/>
            <person name="Haridas S."/>
            <person name="Hughes K."/>
            <person name="Justo A."/>
            <person name="Karasinski D."/>
            <person name="Kautmanova I."/>
            <person name="Kiss B."/>
            <person name="Kocsube S."/>
            <person name="Kotiranta H."/>
            <person name="LaButti K.M."/>
            <person name="Lechner B.E."/>
            <person name="Liimatainen K."/>
            <person name="Lipzen A."/>
            <person name="Lukacs Z."/>
            <person name="Mihaltcheva S."/>
            <person name="Morgado L.N."/>
            <person name="Niskanen T."/>
            <person name="Noordeloos M.E."/>
            <person name="Ohm R.A."/>
            <person name="Ortiz-Santana B."/>
            <person name="Ovrebo C."/>
            <person name="Racz N."/>
            <person name="Riley R."/>
            <person name="Savchenko A."/>
            <person name="Shiryaev A."/>
            <person name="Soop K."/>
            <person name="Spirin V."/>
            <person name="Szebenyi C."/>
            <person name="Tomsovsky M."/>
            <person name="Tulloss R.E."/>
            <person name="Uehling J."/>
            <person name="Grigoriev I.V."/>
            <person name="Vagvolgyi C."/>
            <person name="Papp T."/>
            <person name="Martin F.M."/>
            <person name="Miettinen O."/>
            <person name="Hibbett D.S."/>
            <person name="Nagy L.G."/>
        </authorList>
    </citation>
    <scope>NUCLEOTIDE SEQUENCE [LARGE SCALE GENOMIC DNA]</scope>
    <source>
        <strain evidence="1 2">OMC1185</strain>
    </source>
</reference>
<evidence type="ECO:0000313" key="1">
    <source>
        <dbReference type="EMBL" id="TFK53743.1"/>
    </source>
</evidence>
<gene>
    <name evidence="1" type="ORF">OE88DRAFT_1625875</name>
</gene>
<dbReference type="STRING" id="5364.A0A5C3N8R5"/>
<dbReference type="GO" id="GO:0000307">
    <property type="term" value="C:cyclin-dependent protein kinase holoenzyme complex"/>
    <property type="evidence" value="ECO:0007669"/>
    <property type="project" value="TreeGrafter"/>
</dbReference>
<accession>A0A5C3N8R5</accession>
<dbReference type="Gene3D" id="1.10.472.10">
    <property type="entry name" value="Cyclin-like"/>
    <property type="match status" value="1"/>
</dbReference>
<dbReference type="PANTHER" id="PTHR15615:SF108">
    <property type="entry name" value="PROTEIN CNPPD1"/>
    <property type="match status" value="1"/>
</dbReference>
<dbReference type="EMBL" id="ML213507">
    <property type="protein sequence ID" value="TFK53743.1"/>
    <property type="molecule type" value="Genomic_DNA"/>
</dbReference>
<name>A0A5C3N8R5_9AGAM</name>
<sequence length="320" mass="35398">MITTSVHPASLVPSARHSSEVLSMLELHPKSRGLVDYILALVTETVTCALNRPLSSASNIHAFRAFVKEVLHCARLKTPVILGAMVYIARGKEYLEIAQEEYALERVFLGAVVVAHKYLNDSCYRNYQWAAIVKGFVTKDINRMDREWCKVLDFEFTISEQDLLSLYPVLSLHCPAPPCPVIAQLPSPTGSTMSSSNIPYQYGDFIIFPSDLDSPSSSDNEWSPETADTLLFTPSPSQTVPDSSEVPADLEMHVCRESAATIAQAVQSDLSKSQLVHRRQASNHNVHESRRAYYRSLGSGSVVSKMRPRIVGRNTSVSVA</sequence>
<protein>
    <recommendedName>
        <fullName evidence="3">Cyclin N-terminal domain-containing protein</fullName>
    </recommendedName>
</protein>
<dbReference type="GO" id="GO:0005634">
    <property type="term" value="C:nucleus"/>
    <property type="evidence" value="ECO:0007669"/>
    <property type="project" value="TreeGrafter"/>
</dbReference>
<evidence type="ECO:0000313" key="2">
    <source>
        <dbReference type="Proteomes" id="UP000305948"/>
    </source>
</evidence>
<dbReference type="InterPro" id="IPR013922">
    <property type="entry name" value="Cyclin_PHO80-like"/>
</dbReference>
<dbReference type="Pfam" id="PF08613">
    <property type="entry name" value="Cyclin"/>
    <property type="match status" value="1"/>
</dbReference>
<dbReference type="AlphaFoldDB" id="A0A5C3N8R5"/>
<dbReference type="Proteomes" id="UP000305948">
    <property type="component" value="Unassembled WGS sequence"/>
</dbReference>
<organism evidence="1 2">
    <name type="scientific">Heliocybe sulcata</name>
    <dbReference type="NCBI Taxonomy" id="5364"/>
    <lineage>
        <taxon>Eukaryota</taxon>
        <taxon>Fungi</taxon>
        <taxon>Dikarya</taxon>
        <taxon>Basidiomycota</taxon>
        <taxon>Agaricomycotina</taxon>
        <taxon>Agaricomycetes</taxon>
        <taxon>Gloeophyllales</taxon>
        <taxon>Gloeophyllaceae</taxon>
        <taxon>Heliocybe</taxon>
    </lineage>
</organism>
<evidence type="ECO:0008006" key="3">
    <source>
        <dbReference type="Google" id="ProtNLM"/>
    </source>
</evidence>
<proteinExistence type="predicted"/>